<evidence type="ECO:0000313" key="5">
    <source>
        <dbReference type="EMBL" id="KAA5532373.1"/>
    </source>
</evidence>
<dbReference type="RefSeq" id="WP_150033876.1">
    <property type="nucleotide sequence ID" value="NZ_VWSH01000004.1"/>
</dbReference>
<dbReference type="EMBL" id="VWSH01000004">
    <property type="protein sequence ID" value="KAA5532373.1"/>
    <property type="molecule type" value="Genomic_DNA"/>
</dbReference>
<dbReference type="InterPro" id="IPR044023">
    <property type="entry name" value="Ig_7"/>
</dbReference>
<evidence type="ECO:0000259" key="3">
    <source>
        <dbReference type="Pfam" id="PF19081"/>
    </source>
</evidence>
<dbReference type="Pfam" id="PF19081">
    <property type="entry name" value="Ig_7"/>
    <property type="match status" value="1"/>
</dbReference>
<dbReference type="NCBIfam" id="TIGR04131">
    <property type="entry name" value="Bac_Flav_CTERM"/>
    <property type="match status" value="1"/>
</dbReference>
<protein>
    <submittedName>
        <fullName evidence="5">Gliding motility-associated C-terminal domain-containing protein</fullName>
    </submittedName>
</protein>
<gene>
    <name evidence="5" type="ORF">F0919_16410</name>
</gene>
<feature type="domain" description="GEVED" evidence="4">
    <location>
        <begin position="89"/>
        <end position="171"/>
    </location>
</feature>
<evidence type="ECO:0000313" key="6">
    <source>
        <dbReference type="Proteomes" id="UP000323632"/>
    </source>
</evidence>
<name>A0A5M6CBL1_9BACT</name>
<organism evidence="5 6">
    <name type="scientific">Taibaiella lutea</name>
    <dbReference type="NCBI Taxonomy" id="2608001"/>
    <lineage>
        <taxon>Bacteria</taxon>
        <taxon>Pseudomonadati</taxon>
        <taxon>Bacteroidota</taxon>
        <taxon>Chitinophagia</taxon>
        <taxon>Chitinophagales</taxon>
        <taxon>Chitinophagaceae</taxon>
        <taxon>Taibaiella</taxon>
    </lineage>
</organism>
<reference evidence="5 6" key="1">
    <citation type="submission" date="2019-09" db="EMBL/GenBank/DDBJ databases">
        <title>Genome sequence and assembly of Taibaiella sp.</title>
        <authorList>
            <person name="Chhetri G."/>
        </authorList>
    </citation>
    <scope>NUCLEOTIDE SEQUENCE [LARGE SCALE GENOMIC DNA]</scope>
    <source>
        <strain evidence="5 6">KVB11</strain>
    </source>
</reference>
<dbReference type="InterPro" id="IPR014755">
    <property type="entry name" value="Cu-Rt/internalin_Ig-like"/>
</dbReference>
<feature type="chain" id="PRO_5024400314" evidence="2">
    <location>
        <begin position="23"/>
        <end position="1300"/>
    </location>
</feature>
<accession>A0A5M6CBL1</accession>
<dbReference type="InterPro" id="IPR026341">
    <property type="entry name" value="T9SS_type_B"/>
</dbReference>
<dbReference type="InterPro" id="IPR045474">
    <property type="entry name" value="GEVED"/>
</dbReference>
<dbReference type="Proteomes" id="UP000323632">
    <property type="component" value="Unassembled WGS sequence"/>
</dbReference>
<feature type="signal peptide" evidence="2">
    <location>
        <begin position="1"/>
        <end position="22"/>
    </location>
</feature>
<proteinExistence type="predicted"/>
<dbReference type="Pfam" id="PF13585">
    <property type="entry name" value="CHU_C"/>
    <property type="match status" value="1"/>
</dbReference>
<comment type="caution">
    <text evidence="5">The sequence shown here is derived from an EMBL/GenBank/DDBJ whole genome shotgun (WGS) entry which is preliminary data.</text>
</comment>
<sequence>MIRYIKLAIICLFTLSGINSFSQTYCSPVYTSGCPFSNYITNVNIGTINHSPPGCTVSNYTAISTLIPAGVATTITVTTSGYIGAAVAVDLNNNGSFSDAGEVLAVMNYNGSSFSAPYSASITIPGSTPNGSYRMRCYSIGGNSGGGTGGILPSNDPCATYGYGSFDDYTLVVYHQCATINSVTATPSQICTSGTSSLTCSYTSFSPATVKWYYENGTLAGTGSPFVTPTLTTTTTFYAAADNGTCDTPRAPLTVIVIPPAAAPISITPTDTTICEGKIVKIETTRGTVIDSVIAKQGTLTATKTPINGTSVNSVSELIYLSSELNVAGTITDFGFFKTSTSTNTTFNPGNVTVYMKNTTATTVTNTASTSGYDLVYTGPWPNVGVAANTWNNLTLTAPFDYLGGANNLSILIVRTAAPTSPVFAPKYRASSSSPNNRVSFYTLNTAWVSGVTVMTLDTLRPDIKIKYKVKPTINWSPVTNLFKDASLTLPINASDTQSVVYAHPNVTTTYSAYGNLYGCLSTGFLTSHIVVNDTVHVLIADSVCIGSSYVFGTQTLTTTGTYTESFQATNACDSVVTINFSIRPYITNTVAVSICQGQTYTFNGNTYSTSQTGLKDTFSTTGCDSIVTLNLTVNPNITPTFTAVPAICNGSTAPVLPTTSTNGYTGTWSPATVSNTATTTYTFTPTAGQCATTTTLTVTVNPIVTPTFTAIAPICSGVIAPVLPTTSTNGITGTWSPATVSNTATATYTFTPTAGLCASTTTLTVTVNPNVTPTFTAIAPICNGATAPVLPTTSNNGITGTWSPATVSNTATTTYTFTPTAGLCALTTTLTVTVNPNVTPTFTIPGSICNGATAPVLPTTSNNGITGTWSPATVSNTATGTYTFTPTAGLCALATTVTVNVNNNTVPTFTAIPAFCKNTTAPLLPATSNNGITGTWSPATVSNTASGTYTFTPTPGLCALTATMNITVKNPSIYTEPITICDNQQPYTWNGINGAINGTVYTTTAANNCDSVVTLNLTVLPPAVTTTIDTFACGFLWYNNVQYNQTTTVRDTFSNFLGCDSFIRITHIIIYPNVPYTKVIDTLDCNIVHYEGNNYFDNTKLVDTFINIHGCDSVIRIVNITVDKFELNLSVSQEEPYKGEPINLISSGNNNYVITAWSPADWFPDQEKTEYRILATEDGIILINGTDEYGCTDTAEVRYTVKPLDYGVFIPNAFTPNGDGKNDKFFANFYMKRAYVIKTFKVFNRYGQVVYSRFNDSDGWDGTMNNGKPADMGNYSYFMEAEFIDGKNIKLKGDVVLIR</sequence>
<keyword evidence="1 2" id="KW-0732">Signal</keyword>
<evidence type="ECO:0000256" key="1">
    <source>
        <dbReference type="ARBA" id="ARBA00022729"/>
    </source>
</evidence>
<dbReference type="Gene3D" id="2.60.40.1220">
    <property type="match status" value="3"/>
</dbReference>
<feature type="domain" description="Ig-like" evidence="3">
    <location>
        <begin position="183"/>
        <end position="259"/>
    </location>
</feature>
<keyword evidence="6" id="KW-1185">Reference proteome</keyword>
<evidence type="ECO:0000259" key="4">
    <source>
        <dbReference type="Pfam" id="PF20009"/>
    </source>
</evidence>
<dbReference type="Pfam" id="PF20009">
    <property type="entry name" value="GEVED"/>
    <property type="match status" value="1"/>
</dbReference>
<evidence type="ECO:0000256" key="2">
    <source>
        <dbReference type="SAM" id="SignalP"/>
    </source>
</evidence>